<dbReference type="HOGENOM" id="CLU_001570_4_1_1"/>
<reference evidence="10" key="3">
    <citation type="submission" date="2018-08" db="UniProtKB">
        <authorList>
            <consortium name="EnsemblPlants"/>
        </authorList>
    </citation>
    <scope>IDENTIFICATION</scope>
    <source>
        <strain evidence="10">cv. Bd21</strain>
    </source>
</reference>
<dbReference type="PRINTS" id="PR00385">
    <property type="entry name" value="P450"/>
</dbReference>
<proteinExistence type="inferred from homology"/>
<dbReference type="GO" id="GO:0016491">
    <property type="term" value="F:oxidoreductase activity"/>
    <property type="evidence" value="ECO:0000318"/>
    <property type="project" value="GO_Central"/>
</dbReference>
<dbReference type="CDD" id="cd11072">
    <property type="entry name" value="CYP71-like"/>
    <property type="match status" value="1"/>
</dbReference>
<dbReference type="Gramene" id="KQJ93724">
    <property type="protein sequence ID" value="KQJ93724"/>
    <property type="gene ID" value="BRADI_3g06340v3"/>
</dbReference>
<evidence type="ECO:0000256" key="6">
    <source>
        <dbReference type="PIRSR" id="PIRSR602401-1"/>
    </source>
</evidence>
<keyword evidence="6 7" id="KW-0349">Heme</keyword>
<dbReference type="FunFam" id="1.10.630.10:FF:000064">
    <property type="entry name" value="Cytochrome P450 monooxygenase"/>
    <property type="match status" value="1"/>
</dbReference>
<dbReference type="Proteomes" id="UP000008810">
    <property type="component" value="Chromosome 3"/>
</dbReference>
<keyword evidence="11" id="KW-1185">Reference proteome</keyword>
<dbReference type="InterPro" id="IPR036396">
    <property type="entry name" value="Cyt_P450_sf"/>
</dbReference>
<dbReference type="EnsemblPlants" id="KQJ93724">
    <property type="protein sequence ID" value="KQJ93724"/>
    <property type="gene ID" value="BRADI_3g06340v3"/>
</dbReference>
<dbReference type="PANTHER" id="PTHR47955">
    <property type="entry name" value="CYTOCHROME P450 FAMILY 71 PROTEIN"/>
    <property type="match status" value="1"/>
</dbReference>
<dbReference type="GO" id="GO:0016705">
    <property type="term" value="F:oxidoreductase activity, acting on paired donors, with incorporation or reduction of molecular oxygen"/>
    <property type="evidence" value="ECO:0007669"/>
    <property type="project" value="InterPro"/>
</dbReference>
<dbReference type="GO" id="GO:0005506">
    <property type="term" value="F:iron ion binding"/>
    <property type="evidence" value="ECO:0007669"/>
    <property type="project" value="InterPro"/>
</dbReference>
<dbReference type="PANTHER" id="PTHR47955:SF21">
    <property type="entry name" value="OS06G0642300 PROTEIN"/>
    <property type="match status" value="1"/>
</dbReference>
<sequence length="524" mass="57696">MAVDLPLIYLLLAPLLVLLPLLLFASRRSSSGVARPPPGPWALPVIGHLHHLAGGLPHRALRDLAQRHGPLMLLRFGEVPVVVATSPAAAREVTKTHDPAFASRPVGPMSRLWFQGSEGLVFAPYGDAWRQLRRICTQELLSARRVTSFRPVRRHELQRLLRSVAAESSSSSSPRPAVNLTELIAAYVADSTVRAIIGSRPFQGRDACLKLFEDLFRMMPGLSLPDLFPSSRLAVLLSREPARIKRCRREMLRIMDAVILEHREHKAAAAAKAAGGDGKEDEDLLDVLLGLQDEAGSQHPLTTDNIKFVIIDMFAAGSETATTALQWVMAELMRNPRVRHKAQEEVRRALSGHREVNEDALGSLRYAQMVIKETLRLHVPGPLLTLRQCRTPCRVLGFDVPVGTTVLVNAWAIARDPEHWEDPEEFKPERFDQESGAGAGGRDFKGTDFEFVPFGAGRRMCPGMTFGLAHIELALAALLFHFDLELPAGVDAAGLDMAEEAGITTRRRDDLLVVANTRVPVPAE</sequence>
<dbReference type="EMBL" id="CM000882">
    <property type="protein sequence ID" value="KQJ93724.1"/>
    <property type="molecule type" value="Genomic_DNA"/>
</dbReference>
<evidence type="ECO:0008006" key="12">
    <source>
        <dbReference type="Google" id="ProtNLM"/>
    </source>
</evidence>
<organism evidence="10">
    <name type="scientific">Brachypodium distachyon</name>
    <name type="common">Purple false brome</name>
    <name type="synonym">Trachynia distachya</name>
    <dbReference type="NCBI Taxonomy" id="15368"/>
    <lineage>
        <taxon>Eukaryota</taxon>
        <taxon>Viridiplantae</taxon>
        <taxon>Streptophyta</taxon>
        <taxon>Embryophyta</taxon>
        <taxon>Tracheophyta</taxon>
        <taxon>Spermatophyta</taxon>
        <taxon>Magnoliopsida</taxon>
        <taxon>Liliopsida</taxon>
        <taxon>Poales</taxon>
        <taxon>Poaceae</taxon>
        <taxon>BOP clade</taxon>
        <taxon>Pooideae</taxon>
        <taxon>Stipodae</taxon>
        <taxon>Brachypodieae</taxon>
        <taxon>Brachypodium</taxon>
    </lineage>
</organism>
<feature type="binding site" description="axial binding residue" evidence="6">
    <location>
        <position position="461"/>
    </location>
    <ligand>
        <name>heme</name>
        <dbReference type="ChEBI" id="CHEBI:30413"/>
    </ligand>
    <ligandPart>
        <name>Fe</name>
        <dbReference type="ChEBI" id="CHEBI:18248"/>
    </ligandPart>
</feature>
<evidence type="ECO:0000256" key="1">
    <source>
        <dbReference type="ARBA" id="ARBA00010617"/>
    </source>
</evidence>
<evidence type="ECO:0000256" key="5">
    <source>
        <dbReference type="ARBA" id="ARBA00023004"/>
    </source>
</evidence>
<evidence type="ECO:0000256" key="3">
    <source>
        <dbReference type="ARBA" id="ARBA00022723"/>
    </source>
</evidence>
<dbReference type="InterPro" id="IPR001128">
    <property type="entry name" value="Cyt_P450"/>
</dbReference>
<dbReference type="GO" id="GO:0020037">
    <property type="term" value="F:heme binding"/>
    <property type="evidence" value="ECO:0007669"/>
    <property type="project" value="InterPro"/>
</dbReference>
<protein>
    <recommendedName>
        <fullName evidence="12">Cytochrome P450</fullName>
    </recommendedName>
</protein>
<evidence type="ECO:0000256" key="2">
    <source>
        <dbReference type="ARBA" id="ARBA00022692"/>
    </source>
</evidence>
<dbReference type="OrthoDB" id="2789670at2759"/>
<keyword evidence="8" id="KW-0472">Membrane</keyword>
<dbReference type="InterPro" id="IPR002401">
    <property type="entry name" value="Cyt_P450_E_grp-I"/>
</dbReference>
<comment type="similarity">
    <text evidence="1 7">Belongs to the cytochrome P450 family.</text>
</comment>
<keyword evidence="5 6" id="KW-0408">Iron</keyword>
<dbReference type="GO" id="GO:0004497">
    <property type="term" value="F:monooxygenase activity"/>
    <property type="evidence" value="ECO:0007669"/>
    <property type="project" value="UniProtKB-KW"/>
</dbReference>
<dbReference type="SUPFAM" id="SSF48264">
    <property type="entry name" value="Cytochrome P450"/>
    <property type="match status" value="1"/>
</dbReference>
<dbReference type="eggNOG" id="KOG0156">
    <property type="taxonomic scope" value="Eukaryota"/>
</dbReference>
<accession>I1HY28</accession>
<dbReference type="OMA" id="MMLRFGE"/>
<comment type="cofactor">
    <cofactor evidence="6">
        <name>heme</name>
        <dbReference type="ChEBI" id="CHEBI:30413"/>
    </cofactor>
</comment>
<evidence type="ECO:0000313" key="10">
    <source>
        <dbReference type="EnsemblPlants" id="KQJ93724"/>
    </source>
</evidence>
<gene>
    <name evidence="10" type="primary">LOC100838596</name>
    <name evidence="9" type="ORF">BRADI_3g06340v3</name>
</gene>
<name>I1HY28_BRADI</name>
<dbReference type="Pfam" id="PF00067">
    <property type="entry name" value="p450"/>
    <property type="match status" value="1"/>
</dbReference>
<keyword evidence="7" id="KW-0503">Monooxygenase</keyword>
<keyword evidence="4 8" id="KW-1133">Transmembrane helix</keyword>
<dbReference type="RefSeq" id="XP_010233925.1">
    <property type="nucleotide sequence ID" value="XM_010235623.3"/>
</dbReference>
<dbReference type="Gene3D" id="1.10.630.10">
    <property type="entry name" value="Cytochrome P450"/>
    <property type="match status" value="1"/>
</dbReference>
<reference evidence="9 10" key="1">
    <citation type="journal article" date="2010" name="Nature">
        <title>Genome sequencing and analysis of the model grass Brachypodium distachyon.</title>
        <authorList>
            <consortium name="International Brachypodium Initiative"/>
        </authorList>
    </citation>
    <scope>NUCLEOTIDE SEQUENCE [LARGE SCALE GENOMIC DNA]</scope>
    <source>
        <strain evidence="9">Bd21</strain>
        <strain evidence="10">cv. Bd21</strain>
    </source>
</reference>
<dbReference type="PRINTS" id="PR00463">
    <property type="entry name" value="EP450I"/>
</dbReference>
<dbReference type="KEGG" id="bdi:100838596"/>
<keyword evidence="7" id="KW-0560">Oxidoreductase</keyword>
<evidence type="ECO:0000313" key="9">
    <source>
        <dbReference type="EMBL" id="KQJ93724.1"/>
    </source>
</evidence>
<evidence type="ECO:0000256" key="7">
    <source>
        <dbReference type="RuleBase" id="RU000461"/>
    </source>
</evidence>
<dbReference type="PROSITE" id="PS00086">
    <property type="entry name" value="CYTOCHROME_P450"/>
    <property type="match status" value="1"/>
</dbReference>
<dbReference type="STRING" id="15368.I1HY28"/>
<dbReference type="InterPro" id="IPR017972">
    <property type="entry name" value="Cyt_P450_CS"/>
</dbReference>
<feature type="transmembrane region" description="Helical" evidence="8">
    <location>
        <begin position="6"/>
        <end position="25"/>
    </location>
</feature>
<evidence type="ECO:0000256" key="8">
    <source>
        <dbReference type="SAM" id="Phobius"/>
    </source>
</evidence>
<keyword evidence="3 6" id="KW-0479">Metal-binding</keyword>
<evidence type="ECO:0000256" key="4">
    <source>
        <dbReference type="ARBA" id="ARBA00022989"/>
    </source>
</evidence>
<reference evidence="9" key="2">
    <citation type="submission" date="2017-06" db="EMBL/GenBank/DDBJ databases">
        <title>WGS assembly of Brachypodium distachyon.</title>
        <authorList>
            <consortium name="The International Brachypodium Initiative"/>
            <person name="Lucas S."/>
            <person name="Harmon-Smith M."/>
            <person name="Lail K."/>
            <person name="Tice H."/>
            <person name="Grimwood J."/>
            <person name="Bruce D."/>
            <person name="Barry K."/>
            <person name="Shu S."/>
            <person name="Lindquist E."/>
            <person name="Wang M."/>
            <person name="Pitluck S."/>
            <person name="Vogel J.P."/>
            <person name="Garvin D.F."/>
            <person name="Mockler T.C."/>
            <person name="Schmutz J."/>
            <person name="Rokhsar D."/>
            <person name="Bevan M.W."/>
        </authorList>
    </citation>
    <scope>NUCLEOTIDE SEQUENCE</scope>
    <source>
        <strain evidence="9">Bd21</strain>
    </source>
</reference>
<keyword evidence="2 8" id="KW-0812">Transmembrane</keyword>
<evidence type="ECO:0000313" key="11">
    <source>
        <dbReference type="Proteomes" id="UP000008810"/>
    </source>
</evidence>
<dbReference type="GeneID" id="100838596"/>
<dbReference type="AlphaFoldDB" id="I1HY28"/>